<dbReference type="EMBL" id="AP014633">
    <property type="protein sequence ID" value="BAP55289.1"/>
    <property type="molecule type" value="Genomic_DNA"/>
</dbReference>
<dbReference type="HOGENOM" id="CLU_2959401_0_0_6"/>
<dbReference type="STRING" id="40754.THII_0992"/>
<dbReference type="AlphaFoldDB" id="A0A090AEC9"/>
<proteinExistence type="predicted"/>
<reference evidence="2 3" key="1">
    <citation type="journal article" date="2014" name="ISME J.">
        <title>Ecophysiology of Thioploca ingrica as revealed by the complete genome sequence supplemented with proteomic evidence.</title>
        <authorList>
            <person name="Kojima H."/>
            <person name="Ogura Y."/>
            <person name="Yamamoto N."/>
            <person name="Togashi T."/>
            <person name="Mori H."/>
            <person name="Watanabe T."/>
            <person name="Nemoto F."/>
            <person name="Kurokawa K."/>
            <person name="Hayashi T."/>
            <person name="Fukui M."/>
        </authorList>
    </citation>
    <scope>NUCLEOTIDE SEQUENCE [LARGE SCALE GENOMIC DNA]</scope>
</reference>
<evidence type="ECO:0000256" key="1">
    <source>
        <dbReference type="SAM" id="MobiDB-lite"/>
    </source>
</evidence>
<name>A0A090AEC9_9GAMM</name>
<protein>
    <submittedName>
        <fullName evidence="2">Uncharacterized protein</fullName>
    </submittedName>
</protein>
<evidence type="ECO:0000313" key="2">
    <source>
        <dbReference type="EMBL" id="BAP55289.1"/>
    </source>
</evidence>
<accession>A0A090AEC9</accession>
<evidence type="ECO:0000313" key="3">
    <source>
        <dbReference type="Proteomes" id="UP000031623"/>
    </source>
</evidence>
<dbReference type="KEGG" id="tig:THII_0992"/>
<sequence length="59" mass="6697">MTIDFAMDAVRKLTASYELFLVKVRSQNQGNTVPETADYSQPVRPPVPPHFHKPDNGHF</sequence>
<gene>
    <name evidence="2" type="ORF">THII_0992</name>
</gene>
<feature type="region of interest" description="Disordered" evidence="1">
    <location>
        <begin position="30"/>
        <end position="59"/>
    </location>
</feature>
<keyword evidence="3" id="KW-1185">Reference proteome</keyword>
<dbReference type="Proteomes" id="UP000031623">
    <property type="component" value="Chromosome"/>
</dbReference>
<organism evidence="2 3">
    <name type="scientific">Thioploca ingrica</name>
    <dbReference type="NCBI Taxonomy" id="40754"/>
    <lineage>
        <taxon>Bacteria</taxon>
        <taxon>Pseudomonadati</taxon>
        <taxon>Pseudomonadota</taxon>
        <taxon>Gammaproteobacteria</taxon>
        <taxon>Thiotrichales</taxon>
        <taxon>Thiotrichaceae</taxon>
        <taxon>Thioploca</taxon>
    </lineage>
</organism>